<dbReference type="InterPro" id="IPR011024">
    <property type="entry name" value="G_crystallin-like"/>
</dbReference>
<organism evidence="2 3">
    <name type="scientific">Phytomonospora endophytica</name>
    <dbReference type="NCBI Taxonomy" id="714109"/>
    <lineage>
        <taxon>Bacteria</taxon>
        <taxon>Bacillati</taxon>
        <taxon>Actinomycetota</taxon>
        <taxon>Actinomycetes</taxon>
        <taxon>Micromonosporales</taxon>
        <taxon>Micromonosporaceae</taxon>
        <taxon>Phytomonospora</taxon>
    </lineage>
</organism>
<dbReference type="Gene3D" id="2.60.20.10">
    <property type="entry name" value="Crystallins"/>
    <property type="match status" value="1"/>
</dbReference>
<gene>
    <name evidence="2" type="ORF">HNR73_003407</name>
</gene>
<dbReference type="Proteomes" id="UP000548476">
    <property type="component" value="Unassembled WGS sequence"/>
</dbReference>
<keyword evidence="1" id="KW-0732">Signal</keyword>
<evidence type="ECO:0008006" key="4">
    <source>
        <dbReference type="Google" id="ProtNLM"/>
    </source>
</evidence>
<evidence type="ECO:0000256" key="1">
    <source>
        <dbReference type="SAM" id="SignalP"/>
    </source>
</evidence>
<comment type="caution">
    <text evidence="2">The sequence shown here is derived from an EMBL/GenBank/DDBJ whole genome shotgun (WGS) entry which is preliminary data.</text>
</comment>
<name>A0A841FKU6_9ACTN</name>
<accession>A0A841FKU6</accession>
<keyword evidence="3" id="KW-1185">Reference proteome</keyword>
<dbReference type="RefSeq" id="WP_184788426.1">
    <property type="nucleotide sequence ID" value="NZ_BONT01000083.1"/>
</dbReference>
<evidence type="ECO:0000313" key="2">
    <source>
        <dbReference type="EMBL" id="MBB6035543.1"/>
    </source>
</evidence>
<dbReference type="Pfam" id="PF03995">
    <property type="entry name" value="Inhibitor_I36"/>
    <property type="match status" value="1"/>
</dbReference>
<sequence>MSVRTRTLAIGGVAAATGLALLAPVPAAAHGPAEVSCNNGVFCIYTPDDPPRQGNLTEGVYDLGGWAGGVLNDNVNWFWNLTGDNWCVYEHAGYEGAVQVVSPDYFGNLDGFGYRVSSLRVRPWHGC</sequence>
<proteinExistence type="predicted"/>
<reference evidence="2 3" key="1">
    <citation type="submission" date="2020-08" db="EMBL/GenBank/DDBJ databases">
        <title>Genomic Encyclopedia of Type Strains, Phase IV (KMG-IV): sequencing the most valuable type-strain genomes for metagenomic binning, comparative biology and taxonomic classification.</title>
        <authorList>
            <person name="Goeker M."/>
        </authorList>
    </citation>
    <scope>NUCLEOTIDE SEQUENCE [LARGE SCALE GENOMIC DNA]</scope>
    <source>
        <strain evidence="2 3">YIM 65646</strain>
    </source>
</reference>
<feature type="chain" id="PRO_5032459186" description="Peptidase inhibitor family I36" evidence="1">
    <location>
        <begin position="30"/>
        <end position="127"/>
    </location>
</feature>
<feature type="signal peptide" evidence="1">
    <location>
        <begin position="1"/>
        <end position="29"/>
    </location>
</feature>
<protein>
    <recommendedName>
        <fullName evidence="4">Peptidase inhibitor family I36</fullName>
    </recommendedName>
</protein>
<dbReference type="AlphaFoldDB" id="A0A841FKU6"/>
<evidence type="ECO:0000313" key="3">
    <source>
        <dbReference type="Proteomes" id="UP000548476"/>
    </source>
</evidence>
<dbReference type="EMBL" id="JACHGT010000007">
    <property type="protein sequence ID" value="MBB6035543.1"/>
    <property type="molecule type" value="Genomic_DNA"/>
</dbReference>
<dbReference type="SUPFAM" id="SSF49695">
    <property type="entry name" value="gamma-Crystallin-like"/>
    <property type="match status" value="1"/>
</dbReference>